<dbReference type="GO" id="GO:0000070">
    <property type="term" value="P:mitotic sister chromatid segregation"/>
    <property type="evidence" value="ECO:0007669"/>
    <property type="project" value="TreeGrafter"/>
</dbReference>
<dbReference type="AlphaFoldDB" id="A0A0R3RUJ5"/>
<dbReference type="PANTHER" id="PTHR16199">
    <property type="entry name" value="CONDENSIN-2 COMPLEX SUBUNIT G2"/>
    <property type="match status" value="1"/>
</dbReference>
<keyword evidence="2" id="KW-1185">Reference proteome</keyword>
<reference evidence="3" key="1">
    <citation type="submission" date="2017-02" db="UniProtKB">
        <authorList>
            <consortium name="WormBaseParasite"/>
        </authorList>
    </citation>
    <scope>IDENTIFICATION</scope>
</reference>
<dbReference type="GO" id="GO:0000796">
    <property type="term" value="C:condensin complex"/>
    <property type="evidence" value="ECO:0007669"/>
    <property type="project" value="TreeGrafter"/>
</dbReference>
<feature type="compositionally biased region" description="Basic and acidic residues" evidence="1">
    <location>
        <begin position="99"/>
        <end position="113"/>
    </location>
</feature>
<dbReference type="Pfam" id="PF12422">
    <property type="entry name" value="Condensin2nSMC"/>
    <property type="match status" value="1"/>
</dbReference>
<organism evidence="2 3">
    <name type="scientific">Elaeophora elaphi</name>
    <dbReference type="NCBI Taxonomy" id="1147741"/>
    <lineage>
        <taxon>Eukaryota</taxon>
        <taxon>Metazoa</taxon>
        <taxon>Ecdysozoa</taxon>
        <taxon>Nematoda</taxon>
        <taxon>Chromadorea</taxon>
        <taxon>Rhabditida</taxon>
        <taxon>Spirurina</taxon>
        <taxon>Spiruromorpha</taxon>
        <taxon>Filarioidea</taxon>
        <taxon>Onchocercidae</taxon>
        <taxon>Elaeophora</taxon>
    </lineage>
</organism>
<dbReference type="InterPro" id="IPR011989">
    <property type="entry name" value="ARM-like"/>
</dbReference>
<evidence type="ECO:0000256" key="1">
    <source>
        <dbReference type="SAM" id="MobiDB-lite"/>
    </source>
</evidence>
<dbReference type="InterPro" id="IPR016024">
    <property type="entry name" value="ARM-type_fold"/>
</dbReference>
<protein>
    <submittedName>
        <fullName evidence="3">Condensin complex subunit 1</fullName>
    </submittedName>
</protein>
<feature type="region of interest" description="Disordered" evidence="1">
    <location>
        <begin position="91"/>
        <end position="113"/>
    </location>
</feature>
<evidence type="ECO:0000313" key="3">
    <source>
        <dbReference type="WBParaSite" id="EEL_0000570001-mRNA-1"/>
    </source>
</evidence>
<dbReference type="STRING" id="1147741.A0A0R3RUJ5"/>
<sequence>MAAVAKSTGTCTPEPKPVSHCAALTTAALSKHHTLYPMPSGNAEKTIGSTCAEKSFHRIKTCLLLLATGKVYNADNVHTFQSNASEVEKLELKKRRDMKTRNESESKDDEGNMSKLDYELSSYGDLLIKAMKPIRGQKQLLKRLYSDVDEVLEKCTVNELRRAVYEPCFITSLEGKKLGAHFISKIGVDKFWMLVKKMVTSEKTSKMQCVNYGEVLLLAWKSAVKDGIHRLQHRLERVFMDIVYYALQHLRYNKKFMAMLESFGKARSKQVDAMIYRTFEPNLWRCLKAANETVRYNACCLFLPFYPFVSDDDIENAESAGMQQGIIIDLLKDDSYGIRSEACRRTLFILSTYFDTFPLDFIKQCLTQIVDVLSVDSIVSVRIAVYEGMRDLLHCGSALNACERALKCLFDNRGINDRCDHVRLVAFKLLNALVGHRFIKLSEVVKMDRVLKVFALEESDMVRKEIAKLLLPSYMKPGLSPDEVIHRIIVMGRESESAALSFHHIIIAENLMSVERAVQHGKSLVLAVYKTLRSLEGTDSSEVDEAMSICSEATTCETFIEPVQNEANEKFELWRSSHLLLNCLVVMWLPLRVILDDKKYAKENENLRRLLTKLFKFAFLRYRNTSILEAVMHLGKTLDDWKEGRILVLQELLQNCSLDDEKATVYLEAATNWDFLALLKFIDDAFGTLKREVCSDSPPKKREKKSKLPSDAFNRSLLYLDRIMKRPEIKHHLEHNYAFYVSRYCKALTSLRQLIMENILQKRFRSSNFTFTFENIIRGIRMQYILATTILTGNNKDDEEELLKNMQDDVKWLKESVVPQFLTDLTDDQLGMVIKVCETYICSWTQQLRIYNTPLEFRAKLCDIHWIDDIKNSRGAVQLLIPAIELFKNLIIVTAVNNELTEIPIASLSISIFKYVAACPKSKFGNFDRKNAAEGWLSFCNSLKSCSLLTSNAVAEQAKIIADLVLKEFLETNKNVLV</sequence>
<dbReference type="PANTHER" id="PTHR16199:SF4">
    <property type="entry name" value="CONDENSIN-2 COMPLEX SUBUNIT G2"/>
    <property type="match status" value="1"/>
</dbReference>
<evidence type="ECO:0000313" key="2">
    <source>
        <dbReference type="Proteomes" id="UP000050640"/>
    </source>
</evidence>
<dbReference type="Gene3D" id="1.25.10.10">
    <property type="entry name" value="Leucine-rich Repeat Variant"/>
    <property type="match status" value="1"/>
</dbReference>
<dbReference type="GO" id="GO:0005634">
    <property type="term" value="C:nucleus"/>
    <property type="evidence" value="ECO:0007669"/>
    <property type="project" value="InterPro"/>
</dbReference>
<dbReference type="SUPFAM" id="SSF48371">
    <property type="entry name" value="ARM repeat"/>
    <property type="match status" value="1"/>
</dbReference>
<name>A0A0R3RUJ5_9BILA</name>
<accession>A0A0R3RUJ5</accession>
<dbReference type="WBParaSite" id="EEL_0000570001-mRNA-1">
    <property type="protein sequence ID" value="EEL_0000570001-mRNA-1"/>
    <property type="gene ID" value="EEL_0000570001"/>
</dbReference>
<proteinExistence type="predicted"/>
<dbReference type="Proteomes" id="UP000050640">
    <property type="component" value="Unplaced"/>
</dbReference>
<dbReference type="InterPro" id="IPR024741">
    <property type="entry name" value="Condensin2_G2"/>
</dbReference>